<dbReference type="KEGG" id="vpi:BW732_05255"/>
<dbReference type="Proteomes" id="UP000188246">
    <property type="component" value="Chromosome"/>
</dbReference>
<accession>A0A1Q2D5V1</accession>
<evidence type="ECO:0000313" key="1">
    <source>
        <dbReference type="EMBL" id="AQP53703.1"/>
    </source>
</evidence>
<proteinExistence type="predicted"/>
<dbReference type="EMBL" id="CP019609">
    <property type="protein sequence ID" value="AQP53703.1"/>
    <property type="molecule type" value="Genomic_DNA"/>
</dbReference>
<keyword evidence="2" id="KW-1185">Reference proteome</keyword>
<dbReference type="PANTHER" id="PTHR30217:SF12">
    <property type="entry name" value="U32 FAMILY PEPTIDASE"/>
    <property type="match status" value="1"/>
</dbReference>
<gene>
    <name evidence="1" type="ORF">BW732_05255</name>
</gene>
<organism evidence="1 2">
    <name type="scientific">Vagococcus penaei</name>
    <dbReference type="NCBI Taxonomy" id="633807"/>
    <lineage>
        <taxon>Bacteria</taxon>
        <taxon>Bacillati</taxon>
        <taxon>Bacillota</taxon>
        <taxon>Bacilli</taxon>
        <taxon>Lactobacillales</taxon>
        <taxon>Enterococcaceae</taxon>
        <taxon>Vagococcus</taxon>
    </lineage>
</organism>
<dbReference type="PANTHER" id="PTHR30217">
    <property type="entry name" value="PEPTIDASE U32 FAMILY"/>
    <property type="match status" value="1"/>
</dbReference>
<reference evidence="1 2" key="1">
    <citation type="journal article" date="2010" name="Int. J. Syst. Evol. Microbiol.">
        <title>Vagococcus penaei sp. nov., isolated from spoilage microbiota of cooked shrimp (Penaeus vannamei).</title>
        <authorList>
            <person name="Jaffres E."/>
            <person name="Prevost H."/>
            <person name="Rossero A."/>
            <person name="Joffraud J.J."/>
            <person name="Dousset X."/>
        </authorList>
    </citation>
    <scope>NUCLEOTIDE SEQUENCE [LARGE SCALE GENOMIC DNA]</scope>
    <source>
        <strain evidence="1 2">CD276</strain>
    </source>
</reference>
<dbReference type="RefSeq" id="WP_077275789.1">
    <property type="nucleotide sequence ID" value="NZ_CP019609.1"/>
</dbReference>
<dbReference type="OrthoDB" id="9807498at2"/>
<protein>
    <submittedName>
        <fullName evidence="1">Peptidase U32</fullName>
    </submittedName>
</protein>
<sequence length="306" mass="34871">MIEISVTVESISQAKVLVDRDIDYLYTGDAEFGLRLPKHFSRSELQELTILAHEKGKKIRVAVNAIMHPERMEKIGDYLTFLQEIGVDDIVVGDPGVIYVLARDGYDLPFIYDAATMVTSSRQINFWAKKGAQGAVLAREIPFTELKQLRQELMVPGEILVYGATCIHQSKRPLLENYFHFIQSNEDTSKERGLFIAEPKEETTHYSIYEDQHGTHIFNTNDVNLMKEVGELAEAQLTSWKLDGIYTPGNQFVTIVDYFIEAKHLIEANQWTEQEATRLNGLVVAAHPNNRGLDEGFYYLDPDDIR</sequence>
<evidence type="ECO:0000313" key="2">
    <source>
        <dbReference type="Proteomes" id="UP000188246"/>
    </source>
</evidence>
<dbReference type="Pfam" id="PF01136">
    <property type="entry name" value="Peptidase_U32"/>
    <property type="match status" value="1"/>
</dbReference>
<dbReference type="STRING" id="633807.BW732_05255"/>
<dbReference type="InterPro" id="IPR001539">
    <property type="entry name" value="Peptidase_U32"/>
</dbReference>
<dbReference type="InterPro" id="IPR051454">
    <property type="entry name" value="RNA/ubiquinone_mod_enzymes"/>
</dbReference>
<name>A0A1Q2D5V1_9ENTE</name>
<dbReference type="AlphaFoldDB" id="A0A1Q2D5V1"/>